<comment type="caution">
    <text evidence="2">The sequence shown here is derived from an EMBL/GenBank/DDBJ whole genome shotgun (WGS) entry which is preliminary data.</text>
</comment>
<feature type="compositionally biased region" description="Polar residues" evidence="1">
    <location>
        <begin position="27"/>
        <end position="37"/>
    </location>
</feature>
<dbReference type="EMBL" id="VSRR010019924">
    <property type="protein sequence ID" value="MPC62665.1"/>
    <property type="molecule type" value="Genomic_DNA"/>
</dbReference>
<dbReference type="Proteomes" id="UP000324222">
    <property type="component" value="Unassembled WGS sequence"/>
</dbReference>
<dbReference type="AlphaFoldDB" id="A0A5B7GZ30"/>
<gene>
    <name evidence="2" type="ORF">E2C01_056754</name>
</gene>
<evidence type="ECO:0000313" key="3">
    <source>
        <dbReference type="Proteomes" id="UP000324222"/>
    </source>
</evidence>
<evidence type="ECO:0000313" key="2">
    <source>
        <dbReference type="EMBL" id="MPC62665.1"/>
    </source>
</evidence>
<evidence type="ECO:0000256" key="1">
    <source>
        <dbReference type="SAM" id="MobiDB-lite"/>
    </source>
</evidence>
<keyword evidence="3" id="KW-1185">Reference proteome</keyword>
<accession>A0A5B7GZ30</accession>
<protein>
    <submittedName>
        <fullName evidence="2">Uncharacterized protein</fullName>
    </submittedName>
</protein>
<proteinExistence type="predicted"/>
<organism evidence="2 3">
    <name type="scientific">Portunus trituberculatus</name>
    <name type="common">Swimming crab</name>
    <name type="synonym">Neptunus trituberculatus</name>
    <dbReference type="NCBI Taxonomy" id="210409"/>
    <lineage>
        <taxon>Eukaryota</taxon>
        <taxon>Metazoa</taxon>
        <taxon>Ecdysozoa</taxon>
        <taxon>Arthropoda</taxon>
        <taxon>Crustacea</taxon>
        <taxon>Multicrustacea</taxon>
        <taxon>Malacostraca</taxon>
        <taxon>Eumalacostraca</taxon>
        <taxon>Eucarida</taxon>
        <taxon>Decapoda</taxon>
        <taxon>Pleocyemata</taxon>
        <taxon>Brachyura</taxon>
        <taxon>Eubrachyura</taxon>
        <taxon>Portunoidea</taxon>
        <taxon>Portunidae</taxon>
        <taxon>Portuninae</taxon>
        <taxon>Portunus</taxon>
    </lineage>
</organism>
<reference evidence="2 3" key="1">
    <citation type="submission" date="2019-05" db="EMBL/GenBank/DDBJ databases">
        <title>Another draft genome of Portunus trituberculatus and its Hox gene families provides insights of decapod evolution.</title>
        <authorList>
            <person name="Jeong J.-H."/>
            <person name="Song I."/>
            <person name="Kim S."/>
            <person name="Choi T."/>
            <person name="Kim D."/>
            <person name="Ryu S."/>
            <person name="Kim W."/>
        </authorList>
    </citation>
    <scope>NUCLEOTIDE SEQUENCE [LARGE SCALE GENOMIC DNA]</scope>
    <source>
        <tissue evidence="2">Muscle</tissue>
    </source>
</reference>
<sequence length="128" mass="13719">MGKAEAKGSIRAGKGANVKMSLGPQPRSISSPPQTEFTCREYGNKRKEVKKKKGPLHDPGRPENPGRVIVAKKDTSYTERAAREAVLFVDGGVEGSLGGGGVDDREHEAAVTYETPRTTPGISKWSIL</sequence>
<name>A0A5B7GZ30_PORTR</name>
<feature type="region of interest" description="Disordered" evidence="1">
    <location>
        <begin position="1"/>
        <end position="67"/>
    </location>
</feature>